<comment type="similarity">
    <text evidence="1 4">Belongs to the D-isomer specific 2-hydroxyacid dehydrogenase family.</text>
</comment>
<evidence type="ECO:0000313" key="8">
    <source>
        <dbReference type="Proteomes" id="UP000094609"/>
    </source>
</evidence>
<evidence type="ECO:0000256" key="4">
    <source>
        <dbReference type="RuleBase" id="RU003719"/>
    </source>
</evidence>
<evidence type="ECO:0000256" key="3">
    <source>
        <dbReference type="ARBA" id="ARBA00023027"/>
    </source>
</evidence>
<dbReference type="InterPro" id="IPR006139">
    <property type="entry name" value="D-isomer_2_OHA_DH_cat_dom"/>
</dbReference>
<keyword evidence="8" id="KW-1185">Reference proteome</keyword>
<dbReference type="InterPro" id="IPR006140">
    <property type="entry name" value="D-isomer_DH_NAD-bd"/>
</dbReference>
<dbReference type="PANTHER" id="PTHR42789">
    <property type="entry name" value="D-ISOMER SPECIFIC 2-HYDROXYACID DEHYDROGENASE FAMILY PROTEIN (AFU_ORTHOLOGUE AFUA_6G10090)"/>
    <property type="match status" value="1"/>
</dbReference>
<sequence>MNIVILDDYQDVVRHLACFSLLSEHDVRVLTTSYTNNNELAEAIKDAEALVLIRERTPITEALLSKLPHLKIISQTGKAGSHIDLQACTKQHVLVCDGVGSPIAPSELCWALIMAASRHIVPYATNVSNDIWQSSGALGLGRTLSGLTLGIWGYGNIGQRVAGFGNVFGMKILVWGSEVSRAKAKEHGFKTANSKAEFFATSDVLSLHLKLSDATKRCVTQSDLDSMKPDSLFVNISRAELVEKRALYASLKNTPTKRAAIDVFETEPATRENEPLLALKNVLSTPHIGYVEQNNYENYFKMAFENIVAFAQGKPQNGVNHL</sequence>
<dbReference type="KEGG" id="shal:SHALO_2819"/>
<evidence type="ECO:0000256" key="1">
    <source>
        <dbReference type="ARBA" id="ARBA00005854"/>
    </source>
</evidence>
<dbReference type="Pfam" id="PF02826">
    <property type="entry name" value="2-Hacid_dh_C"/>
    <property type="match status" value="1"/>
</dbReference>
<feature type="domain" description="D-isomer specific 2-hydroxyacid dehydrogenase NAD-binding" evidence="6">
    <location>
        <begin position="111"/>
        <end position="289"/>
    </location>
</feature>
<dbReference type="PATRIC" id="fig|1193502.14.peg.2851"/>
<evidence type="ECO:0000256" key="2">
    <source>
        <dbReference type="ARBA" id="ARBA00023002"/>
    </source>
</evidence>
<dbReference type="STRING" id="1193502.SHALO_2819"/>
<evidence type="ECO:0000259" key="6">
    <source>
        <dbReference type="Pfam" id="PF02826"/>
    </source>
</evidence>
<dbReference type="InterPro" id="IPR050857">
    <property type="entry name" value="D-2-hydroxyacid_DH"/>
</dbReference>
<dbReference type="InterPro" id="IPR036291">
    <property type="entry name" value="NAD(P)-bd_dom_sf"/>
</dbReference>
<dbReference type="GO" id="GO:0016616">
    <property type="term" value="F:oxidoreductase activity, acting on the CH-OH group of donors, NAD or NADP as acceptor"/>
    <property type="evidence" value="ECO:0007669"/>
    <property type="project" value="InterPro"/>
</dbReference>
<reference evidence="8" key="1">
    <citation type="submission" date="2016-08" db="EMBL/GenBank/DDBJ databases">
        <title>Complete genome sequence of the organohalide-respiring Epsilonproteobacterium Sulfurospirillum halorespirans.</title>
        <authorList>
            <person name="Goris T."/>
            <person name="Zimmermann J."/>
            <person name="Schenz B."/>
            <person name="Lemos M."/>
            <person name="Hackermueller J."/>
            <person name="Diekert G."/>
        </authorList>
    </citation>
    <scope>NUCLEOTIDE SEQUENCE [LARGE SCALE GENOMIC DNA]</scope>
    <source>
        <strain>DSM 13726</strain>
        <strain evidence="8">PCE-M2</strain>
    </source>
</reference>
<dbReference type="Pfam" id="PF00389">
    <property type="entry name" value="2-Hacid_dh"/>
    <property type="match status" value="1"/>
</dbReference>
<feature type="domain" description="D-isomer specific 2-hydroxyacid dehydrogenase catalytic" evidence="5">
    <location>
        <begin position="20"/>
        <end position="319"/>
    </location>
</feature>
<keyword evidence="2 4" id="KW-0560">Oxidoreductase</keyword>
<dbReference type="CDD" id="cd12169">
    <property type="entry name" value="PGDH_like_1"/>
    <property type="match status" value="1"/>
</dbReference>
<gene>
    <name evidence="7" type="ORF">SHALO_2819</name>
</gene>
<dbReference type="EMBL" id="CP017111">
    <property type="protein sequence ID" value="AOO66572.1"/>
    <property type="molecule type" value="Genomic_DNA"/>
</dbReference>
<dbReference type="PANTHER" id="PTHR42789:SF1">
    <property type="entry name" value="D-ISOMER SPECIFIC 2-HYDROXYACID DEHYDROGENASE FAMILY PROTEIN (AFU_ORTHOLOGUE AFUA_6G10090)"/>
    <property type="match status" value="1"/>
</dbReference>
<dbReference type="Gene3D" id="3.40.50.720">
    <property type="entry name" value="NAD(P)-binding Rossmann-like Domain"/>
    <property type="match status" value="2"/>
</dbReference>
<dbReference type="RefSeq" id="WP_069479094.1">
    <property type="nucleotide sequence ID" value="NZ_CP017111.1"/>
</dbReference>
<dbReference type="AlphaFoldDB" id="A0A1D7TNM1"/>
<dbReference type="SUPFAM" id="SSF51735">
    <property type="entry name" value="NAD(P)-binding Rossmann-fold domains"/>
    <property type="match status" value="1"/>
</dbReference>
<dbReference type="GO" id="GO:0051287">
    <property type="term" value="F:NAD binding"/>
    <property type="evidence" value="ECO:0007669"/>
    <property type="project" value="InterPro"/>
</dbReference>
<accession>A0A1D7TNM1</accession>
<protein>
    <submittedName>
        <fullName evidence="7">Phosphoglycerate dehydrogenase-like protein</fullName>
    </submittedName>
</protein>
<keyword evidence="3" id="KW-0520">NAD</keyword>
<dbReference type="Proteomes" id="UP000094609">
    <property type="component" value="Chromosome"/>
</dbReference>
<evidence type="ECO:0000313" key="7">
    <source>
        <dbReference type="EMBL" id="AOO66572.1"/>
    </source>
</evidence>
<evidence type="ECO:0000259" key="5">
    <source>
        <dbReference type="Pfam" id="PF00389"/>
    </source>
</evidence>
<organism evidence="7 8">
    <name type="scientific">Sulfurospirillum halorespirans DSM 13726</name>
    <dbReference type="NCBI Taxonomy" id="1193502"/>
    <lineage>
        <taxon>Bacteria</taxon>
        <taxon>Pseudomonadati</taxon>
        <taxon>Campylobacterota</taxon>
        <taxon>Epsilonproteobacteria</taxon>
        <taxon>Campylobacterales</taxon>
        <taxon>Sulfurospirillaceae</taxon>
        <taxon>Sulfurospirillum</taxon>
    </lineage>
</organism>
<proteinExistence type="inferred from homology"/>
<name>A0A1D7TNM1_9BACT</name>
<dbReference type="SUPFAM" id="SSF52283">
    <property type="entry name" value="Formate/glycerate dehydrogenase catalytic domain-like"/>
    <property type="match status" value="1"/>
</dbReference>